<keyword evidence="12" id="KW-1185">Reference proteome</keyword>
<dbReference type="SUPFAM" id="SSF57850">
    <property type="entry name" value="RING/U-box"/>
    <property type="match status" value="1"/>
</dbReference>
<dbReference type="InterPro" id="IPR001841">
    <property type="entry name" value="Znf_RING"/>
</dbReference>
<organism evidence="11 12">
    <name type="scientific">Carex littledalei</name>
    <dbReference type="NCBI Taxonomy" id="544730"/>
    <lineage>
        <taxon>Eukaryota</taxon>
        <taxon>Viridiplantae</taxon>
        <taxon>Streptophyta</taxon>
        <taxon>Embryophyta</taxon>
        <taxon>Tracheophyta</taxon>
        <taxon>Spermatophyta</taxon>
        <taxon>Magnoliopsida</taxon>
        <taxon>Liliopsida</taxon>
        <taxon>Poales</taxon>
        <taxon>Cyperaceae</taxon>
        <taxon>Cyperoideae</taxon>
        <taxon>Cariceae</taxon>
        <taxon>Carex</taxon>
        <taxon>Carex subgen. Euthyceras</taxon>
    </lineage>
</organism>
<reference evidence="11" key="1">
    <citation type="submission" date="2020-01" db="EMBL/GenBank/DDBJ databases">
        <title>Genome sequence of Kobresia littledalei, the first chromosome-level genome in the family Cyperaceae.</title>
        <authorList>
            <person name="Qu G."/>
        </authorList>
    </citation>
    <scope>NUCLEOTIDE SEQUENCE</scope>
    <source>
        <strain evidence="11">C.B.Clarke</strain>
        <tissue evidence="11">Leaf</tissue>
    </source>
</reference>
<dbReference type="Gene3D" id="3.30.40.10">
    <property type="entry name" value="Zinc/RING finger domain, C3HC4 (zinc finger)"/>
    <property type="match status" value="1"/>
</dbReference>
<dbReference type="SMART" id="SM00184">
    <property type="entry name" value="RING"/>
    <property type="match status" value="1"/>
</dbReference>
<dbReference type="GO" id="GO:0008270">
    <property type="term" value="F:zinc ion binding"/>
    <property type="evidence" value="ECO:0007669"/>
    <property type="project" value="UniProtKB-KW"/>
</dbReference>
<dbReference type="Pfam" id="PF13639">
    <property type="entry name" value="zf-RING_2"/>
    <property type="match status" value="1"/>
</dbReference>
<evidence type="ECO:0000256" key="7">
    <source>
        <dbReference type="ARBA" id="ARBA00022833"/>
    </source>
</evidence>
<dbReference type="PANTHER" id="PTHR15710:SF108">
    <property type="entry name" value="OS03G0286100 PROTEIN"/>
    <property type="match status" value="1"/>
</dbReference>
<dbReference type="GO" id="GO:0016567">
    <property type="term" value="P:protein ubiquitination"/>
    <property type="evidence" value="ECO:0007669"/>
    <property type="project" value="TreeGrafter"/>
</dbReference>
<dbReference type="PROSITE" id="PS50089">
    <property type="entry name" value="ZF_RING_2"/>
    <property type="match status" value="1"/>
</dbReference>
<protein>
    <recommendedName>
        <fullName evidence="2">RING-type E3 ubiquitin transferase</fullName>
        <ecNumber evidence="2">2.3.2.27</ecNumber>
    </recommendedName>
</protein>
<evidence type="ECO:0000256" key="8">
    <source>
        <dbReference type="PROSITE-ProRule" id="PRU00175"/>
    </source>
</evidence>
<keyword evidence="7" id="KW-0862">Zinc</keyword>
<evidence type="ECO:0000256" key="6">
    <source>
        <dbReference type="ARBA" id="ARBA00022786"/>
    </source>
</evidence>
<proteinExistence type="predicted"/>
<sequence>MAEVAELLLYHVDEIFETFIGESESESESEADDEEDFGPAVFYPSHDTDPFNQTLESAHSFEFEPDMGSGYLGLGLSLGLDQPHDFFPSNDPQPFDPPQPNLGLRIAGFDSDSEPDSDMDSFRWDCLRIGDETRNPEPDPAEPEDFEWEEVAPERHVDQQDLLMMLAGPDAYVEDRDEDVDLDLILSRSDVAWEVLMSEGGLEEEAADPGQMSEYEILASQIDNAIRCGNPPAAKGVVESLPAIVLSVEKEAVTCAICKDEMVVEEKVTKLPCGHFYHKDCIVPWLGIRNSCPVCRFELPTDDPDYENWKDRGGNRTTGSGSGLVELLDRLELDWAV</sequence>
<dbReference type="EC" id="2.3.2.27" evidence="2"/>
<dbReference type="CDD" id="cd16454">
    <property type="entry name" value="RING-H2_PA-TM-RING"/>
    <property type="match status" value="1"/>
</dbReference>
<name>A0A833QN31_9POAL</name>
<feature type="region of interest" description="Disordered" evidence="9">
    <location>
        <begin position="20"/>
        <end position="53"/>
    </location>
</feature>
<dbReference type="Proteomes" id="UP000623129">
    <property type="component" value="Unassembled WGS sequence"/>
</dbReference>
<accession>A0A833QN31</accession>
<evidence type="ECO:0000313" key="11">
    <source>
        <dbReference type="EMBL" id="KAF3329485.1"/>
    </source>
</evidence>
<evidence type="ECO:0000259" key="10">
    <source>
        <dbReference type="PROSITE" id="PS50089"/>
    </source>
</evidence>
<comment type="caution">
    <text evidence="11">The sequence shown here is derived from an EMBL/GenBank/DDBJ whole genome shotgun (WGS) entry which is preliminary data.</text>
</comment>
<evidence type="ECO:0000256" key="9">
    <source>
        <dbReference type="SAM" id="MobiDB-lite"/>
    </source>
</evidence>
<evidence type="ECO:0000256" key="2">
    <source>
        <dbReference type="ARBA" id="ARBA00012483"/>
    </source>
</evidence>
<keyword evidence="6" id="KW-0833">Ubl conjugation pathway</keyword>
<comment type="catalytic activity">
    <reaction evidence="1">
        <text>S-ubiquitinyl-[E2 ubiquitin-conjugating enzyme]-L-cysteine + [acceptor protein]-L-lysine = [E2 ubiquitin-conjugating enzyme]-L-cysteine + N(6)-ubiquitinyl-[acceptor protein]-L-lysine.</text>
        <dbReference type="EC" id="2.3.2.27"/>
    </reaction>
</comment>
<gene>
    <name evidence="11" type="ORF">FCM35_KLT04816</name>
</gene>
<dbReference type="GO" id="GO:0005737">
    <property type="term" value="C:cytoplasm"/>
    <property type="evidence" value="ECO:0007669"/>
    <property type="project" value="TreeGrafter"/>
</dbReference>
<dbReference type="OrthoDB" id="8062037at2759"/>
<dbReference type="PANTHER" id="PTHR15710">
    <property type="entry name" value="E3 UBIQUITIN-PROTEIN LIGASE PRAJA"/>
    <property type="match status" value="1"/>
</dbReference>
<feature type="compositionally biased region" description="Acidic residues" evidence="9">
    <location>
        <begin position="23"/>
        <end position="37"/>
    </location>
</feature>
<evidence type="ECO:0000256" key="4">
    <source>
        <dbReference type="ARBA" id="ARBA00022723"/>
    </source>
</evidence>
<feature type="domain" description="RING-type" evidence="10">
    <location>
        <begin position="255"/>
        <end position="296"/>
    </location>
</feature>
<dbReference type="InterPro" id="IPR013083">
    <property type="entry name" value="Znf_RING/FYVE/PHD"/>
</dbReference>
<dbReference type="AlphaFoldDB" id="A0A833QN31"/>
<evidence type="ECO:0000256" key="1">
    <source>
        <dbReference type="ARBA" id="ARBA00000900"/>
    </source>
</evidence>
<evidence type="ECO:0000256" key="5">
    <source>
        <dbReference type="ARBA" id="ARBA00022771"/>
    </source>
</evidence>
<dbReference type="GO" id="GO:0061630">
    <property type="term" value="F:ubiquitin protein ligase activity"/>
    <property type="evidence" value="ECO:0007669"/>
    <property type="project" value="UniProtKB-EC"/>
</dbReference>
<keyword evidence="3" id="KW-0808">Transferase</keyword>
<evidence type="ECO:0000313" key="12">
    <source>
        <dbReference type="Proteomes" id="UP000623129"/>
    </source>
</evidence>
<evidence type="ECO:0000256" key="3">
    <source>
        <dbReference type="ARBA" id="ARBA00022679"/>
    </source>
</evidence>
<dbReference type="FunFam" id="3.30.40.10:FF:000022">
    <property type="entry name" value="E3 ubiquitin-protein ligase RING1-like"/>
    <property type="match status" value="1"/>
</dbReference>
<keyword evidence="5 8" id="KW-0863">Zinc-finger</keyword>
<dbReference type="EMBL" id="SWLB01000014">
    <property type="protein sequence ID" value="KAF3329485.1"/>
    <property type="molecule type" value="Genomic_DNA"/>
</dbReference>
<keyword evidence="4" id="KW-0479">Metal-binding</keyword>